<evidence type="ECO:0000313" key="3">
    <source>
        <dbReference type="Proteomes" id="UP000822688"/>
    </source>
</evidence>
<dbReference type="Proteomes" id="UP000822688">
    <property type="component" value="Chromosome 12"/>
</dbReference>
<protein>
    <submittedName>
        <fullName evidence="2">Uncharacterized protein</fullName>
    </submittedName>
</protein>
<reference evidence="2" key="1">
    <citation type="submission" date="2020-06" db="EMBL/GenBank/DDBJ databases">
        <title>WGS assembly of Ceratodon purpureus strain R40.</title>
        <authorList>
            <person name="Carey S.B."/>
            <person name="Jenkins J."/>
            <person name="Shu S."/>
            <person name="Lovell J.T."/>
            <person name="Sreedasyam A."/>
            <person name="Maumus F."/>
            <person name="Tiley G.P."/>
            <person name="Fernandez-Pozo N."/>
            <person name="Barry K."/>
            <person name="Chen C."/>
            <person name="Wang M."/>
            <person name="Lipzen A."/>
            <person name="Daum C."/>
            <person name="Saski C.A."/>
            <person name="Payton A.C."/>
            <person name="Mcbreen J.C."/>
            <person name="Conrad R.E."/>
            <person name="Kollar L.M."/>
            <person name="Olsson S."/>
            <person name="Huttunen S."/>
            <person name="Landis J.B."/>
            <person name="Wickett N.J."/>
            <person name="Johnson M.G."/>
            <person name="Rensing S.A."/>
            <person name="Grimwood J."/>
            <person name="Schmutz J."/>
            <person name="Mcdaniel S.F."/>
        </authorList>
    </citation>
    <scope>NUCLEOTIDE SEQUENCE</scope>
    <source>
        <strain evidence="2">R40</strain>
    </source>
</reference>
<dbReference type="EMBL" id="CM026433">
    <property type="protein sequence ID" value="KAG0554021.1"/>
    <property type="molecule type" value="Genomic_DNA"/>
</dbReference>
<feature type="region of interest" description="Disordered" evidence="1">
    <location>
        <begin position="41"/>
        <end position="89"/>
    </location>
</feature>
<keyword evidence="3" id="KW-1185">Reference proteome</keyword>
<accession>A0A8T0G555</accession>
<feature type="compositionally biased region" description="Low complexity" evidence="1">
    <location>
        <begin position="45"/>
        <end position="59"/>
    </location>
</feature>
<evidence type="ECO:0000256" key="1">
    <source>
        <dbReference type="SAM" id="MobiDB-lite"/>
    </source>
</evidence>
<comment type="caution">
    <text evidence="2">The sequence shown here is derived from an EMBL/GenBank/DDBJ whole genome shotgun (WGS) entry which is preliminary data.</text>
</comment>
<gene>
    <name evidence="2" type="ORF">KC19_12G056900</name>
</gene>
<dbReference type="AlphaFoldDB" id="A0A8T0G555"/>
<feature type="compositionally biased region" description="Basic residues" evidence="1">
    <location>
        <begin position="77"/>
        <end position="89"/>
    </location>
</feature>
<sequence length="89" mass="10237">MNRTLKLCNLVQRRDLTVCFRLPETGPPHYYPLLRQPTSKLNQVPNTATTPINANPTAPRTKPWFTDRRTNADSSSHRSRHTKPRSQQG</sequence>
<organism evidence="2 3">
    <name type="scientific">Ceratodon purpureus</name>
    <name type="common">Fire moss</name>
    <name type="synonym">Dicranum purpureum</name>
    <dbReference type="NCBI Taxonomy" id="3225"/>
    <lineage>
        <taxon>Eukaryota</taxon>
        <taxon>Viridiplantae</taxon>
        <taxon>Streptophyta</taxon>
        <taxon>Embryophyta</taxon>
        <taxon>Bryophyta</taxon>
        <taxon>Bryophytina</taxon>
        <taxon>Bryopsida</taxon>
        <taxon>Dicranidae</taxon>
        <taxon>Pseudoditrichales</taxon>
        <taxon>Ditrichaceae</taxon>
        <taxon>Ceratodon</taxon>
    </lineage>
</organism>
<proteinExistence type="predicted"/>
<feature type="non-terminal residue" evidence="2">
    <location>
        <position position="89"/>
    </location>
</feature>
<evidence type="ECO:0000313" key="2">
    <source>
        <dbReference type="EMBL" id="KAG0554021.1"/>
    </source>
</evidence>
<name>A0A8T0G555_CERPU</name>